<dbReference type="InterPro" id="IPR006946">
    <property type="entry name" value="DGR2-like_dom"/>
</dbReference>
<dbReference type="Pfam" id="PF04862">
    <property type="entry name" value="DUF642"/>
    <property type="match status" value="1"/>
</dbReference>
<comment type="caution">
    <text evidence="3">The sequence shown here is derived from an EMBL/GenBank/DDBJ whole genome shotgun (WGS) entry which is preliminary data.</text>
</comment>
<evidence type="ECO:0000259" key="2">
    <source>
        <dbReference type="Pfam" id="PF04862"/>
    </source>
</evidence>
<dbReference type="EMBL" id="SWAD01000024">
    <property type="protein sequence ID" value="TMQ77451.1"/>
    <property type="molecule type" value="Genomic_DNA"/>
</dbReference>
<dbReference type="OrthoDB" id="8537210at2"/>
<accession>A0A5S4EPR9</accession>
<feature type="signal peptide" evidence="1">
    <location>
        <begin position="1"/>
        <end position="22"/>
    </location>
</feature>
<feature type="domain" description="DUF642" evidence="2">
    <location>
        <begin position="41"/>
        <end position="156"/>
    </location>
</feature>
<feature type="chain" id="PRO_5024310863" description="DUF642 domain-containing protein" evidence="1">
    <location>
        <begin position="23"/>
        <end position="453"/>
    </location>
</feature>
<proteinExistence type="predicted"/>
<organism evidence="3 4">
    <name type="scientific">Candidatus Accumulibacter phosphatis</name>
    <dbReference type="NCBI Taxonomy" id="327160"/>
    <lineage>
        <taxon>Bacteria</taxon>
        <taxon>Pseudomonadati</taxon>
        <taxon>Pseudomonadota</taxon>
        <taxon>Betaproteobacteria</taxon>
        <taxon>Candidatus Accumulibacter</taxon>
    </lineage>
</organism>
<dbReference type="Proteomes" id="UP000306324">
    <property type="component" value="Unassembled WGS sequence"/>
</dbReference>
<keyword evidence="1" id="KW-0732">Signal</keyword>
<evidence type="ECO:0000313" key="3">
    <source>
        <dbReference type="EMBL" id="TMQ77451.1"/>
    </source>
</evidence>
<reference evidence="3 4" key="1">
    <citation type="submission" date="2019-04" db="EMBL/GenBank/DDBJ databases">
        <title>A novel phosphate-accumulating bacterium identified in bioreactor for phosphate removal from wastewater.</title>
        <authorList>
            <person name="Kotlyarov R.Y."/>
            <person name="Beletsky A.V."/>
            <person name="Kallistova A.Y."/>
            <person name="Dorofeev A.G."/>
            <person name="Nikolaev Y.Y."/>
            <person name="Pimenov N.V."/>
            <person name="Ravin N.V."/>
            <person name="Mardanov A.V."/>
        </authorList>
    </citation>
    <scope>NUCLEOTIDE SEQUENCE [LARGE SCALE GENOMIC DNA]</scope>
    <source>
        <strain evidence="3 4">Bin19</strain>
    </source>
</reference>
<gene>
    <name evidence="3" type="ORF">ACCUM_3062</name>
</gene>
<name>A0A5S4EPR9_9PROT</name>
<keyword evidence="4" id="KW-1185">Reference proteome</keyword>
<dbReference type="RefSeq" id="WP_138677773.1">
    <property type="nucleotide sequence ID" value="NZ_SWAD01000024.1"/>
</dbReference>
<evidence type="ECO:0000256" key="1">
    <source>
        <dbReference type="SAM" id="SignalP"/>
    </source>
</evidence>
<evidence type="ECO:0000313" key="4">
    <source>
        <dbReference type="Proteomes" id="UP000306324"/>
    </source>
</evidence>
<sequence length="453" mass="49067">MLIFRALFAVVIALPYMSAAGAIVFQDNFDGNQPGLSAIPIGGWTVSDGTVDIHGPGFFDLIPGNGLYVDLEGTRNAGVLSRTFSLTTGATYTVTYTLAGGRLSFDPINIVDVQFGTATASHRLLADDGPTTYSLTFQPSATGAASLAFSNQGVDDWGAFLLDVTVTGPATEPPKPPKPTYSFADVIRDSVVRQVIQENGRQWEIGSFTPNFQLTLIEAAKLGGFESFNWYQVIRQDTRHSRCLSDKSQCTDIDRDGSGQIYSIPFEDPPLSGYFGSANDSYGNDSKHGYYDDEALSLAGFGAVPPIMTGTTFTSRDSPCRTVPGDQILFSTFLGGRDPFGNLQVFIGGNTSFRWRYSQISPGSCGLIDNLAAFIPDDLLPSEGIFDQLEFISANNLFDDERTLLTSHGIEVLQLDVPRGVSEPSTHGLLALGMASVWLIRRRQQQCRQGIRP</sequence>
<protein>
    <recommendedName>
        <fullName evidence="2">DUF642 domain-containing protein</fullName>
    </recommendedName>
</protein>
<dbReference type="AlphaFoldDB" id="A0A5S4EPR9"/>